<comment type="caution">
    <text evidence="3">The sequence shown here is derived from an EMBL/GenBank/DDBJ whole genome shotgun (WGS) entry which is preliminary data.</text>
</comment>
<reference evidence="3 4" key="1">
    <citation type="submission" date="2024-05" db="EMBL/GenBank/DDBJ databases">
        <title>Roseateles sp. 2.12 16S ribosomal RNA gene Genome sequencing and assembly.</title>
        <authorList>
            <person name="Woo H."/>
        </authorList>
    </citation>
    <scope>NUCLEOTIDE SEQUENCE [LARGE SCALE GENOMIC DNA]</scope>
    <source>
        <strain evidence="3 4">2.12</strain>
    </source>
</reference>
<organism evidence="3 4">
    <name type="scientific">Roseateles flavus</name>
    <dbReference type="NCBI Taxonomy" id="3149041"/>
    <lineage>
        <taxon>Bacteria</taxon>
        <taxon>Pseudomonadati</taxon>
        <taxon>Pseudomonadota</taxon>
        <taxon>Betaproteobacteria</taxon>
        <taxon>Burkholderiales</taxon>
        <taxon>Sphaerotilaceae</taxon>
        <taxon>Roseateles</taxon>
    </lineage>
</organism>
<evidence type="ECO:0000313" key="3">
    <source>
        <dbReference type="EMBL" id="MEO3714986.1"/>
    </source>
</evidence>
<dbReference type="PROSITE" id="PS50943">
    <property type="entry name" value="HTH_CROC1"/>
    <property type="match status" value="1"/>
</dbReference>
<dbReference type="Gene3D" id="1.10.260.40">
    <property type="entry name" value="lambda repressor-like DNA-binding domains"/>
    <property type="match status" value="1"/>
</dbReference>
<gene>
    <name evidence="3" type="ORF">ABDJ40_19650</name>
</gene>
<feature type="region of interest" description="Disordered" evidence="1">
    <location>
        <begin position="72"/>
        <end position="96"/>
    </location>
</feature>
<keyword evidence="4" id="KW-1185">Reference proteome</keyword>
<evidence type="ECO:0000259" key="2">
    <source>
        <dbReference type="PROSITE" id="PS50943"/>
    </source>
</evidence>
<evidence type="ECO:0000313" key="4">
    <source>
        <dbReference type="Proteomes" id="UP001462640"/>
    </source>
</evidence>
<dbReference type="SUPFAM" id="SSF47413">
    <property type="entry name" value="lambda repressor-like DNA-binding domains"/>
    <property type="match status" value="1"/>
</dbReference>
<proteinExistence type="predicted"/>
<dbReference type="InterPro" id="IPR010982">
    <property type="entry name" value="Lambda_DNA-bd_dom_sf"/>
</dbReference>
<sequence>MRTDQFTVRTPDQLPALLRAFRKQAGLTQAEVALRLGVTQQTYSALERNADTVGFDRLLKLLNLLGVQLSLGTPAPAPTQPVPGEQAGTGGEPPQW</sequence>
<accession>A0ABV0GIV1</accession>
<dbReference type="SMART" id="SM00530">
    <property type="entry name" value="HTH_XRE"/>
    <property type="match status" value="1"/>
</dbReference>
<protein>
    <submittedName>
        <fullName evidence="3">Helix-turn-helix transcriptional regulator</fullName>
    </submittedName>
</protein>
<dbReference type="EMBL" id="JBDPZC010000010">
    <property type="protein sequence ID" value="MEO3714986.1"/>
    <property type="molecule type" value="Genomic_DNA"/>
</dbReference>
<evidence type="ECO:0000256" key="1">
    <source>
        <dbReference type="SAM" id="MobiDB-lite"/>
    </source>
</evidence>
<name>A0ABV0GIV1_9BURK</name>
<dbReference type="Proteomes" id="UP001462640">
    <property type="component" value="Unassembled WGS sequence"/>
</dbReference>
<dbReference type="RefSeq" id="WP_347612180.1">
    <property type="nucleotide sequence ID" value="NZ_JBDPZC010000010.1"/>
</dbReference>
<dbReference type="Pfam" id="PF01381">
    <property type="entry name" value="HTH_3"/>
    <property type="match status" value="1"/>
</dbReference>
<dbReference type="InterPro" id="IPR001387">
    <property type="entry name" value="Cro/C1-type_HTH"/>
</dbReference>
<dbReference type="CDD" id="cd00093">
    <property type="entry name" value="HTH_XRE"/>
    <property type="match status" value="1"/>
</dbReference>
<feature type="domain" description="HTH cro/C1-type" evidence="2">
    <location>
        <begin position="18"/>
        <end position="72"/>
    </location>
</feature>
<feature type="compositionally biased region" description="Gly residues" evidence="1">
    <location>
        <begin position="87"/>
        <end position="96"/>
    </location>
</feature>